<dbReference type="Proteomes" id="UP000507470">
    <property type="component" value="Unassembled WGS sequence"/>
</dbReference>
<name>A0A6J8BMS0_MYTCO</name>
<feature type="region of interest" description="Disordered" evidence="5">
    <location>
        <begin position="327"/>
        <end position="363"/>
    </location>
</feature>
<keyword evidence="8" id="KW-1185">Reference proteome</keyword>
<feature type="compositionally biased region" description="Basic and acidic residues" evidence="5">
    <location>
        <begin position="1"/>
        <end position="19"/>
    </location>
</feature>
<evidence type="ECO:0000256" key="4">
    <source>
        <dbReference type="ARBA" id="ARBA00023242"/>
    </source>
</evidence>
<sequence>MAPTDEDKRKISEGSTPDRPKKRVNKPLIEKRRRERINECLNQLQTLIAQLDKDKYKVGRPAKLEKADILEMTVEFVKKTKTSLQGGHKDDADTQQQSYLAGYRKCMDEIQNFCRENNIPSELKTSLQSQIDFKISQMKTEHAIDLTTKSETKDSKIAEQMHILTSNNAIIQPKCLPQVSNSSNQIQNTSVQIVQRPVNSNGQLAVVCQKEPSAYVLVPAICQPFQIPSASQGFPLIVQNNASNYELKPMITGKAGQIIPATNNGHILMLPNSSLSTQGINTNITFTSAFKPLPSESITSNSVAYFPMSSSLSSACVMTPATSSNCHTNSNRPLHSNFELQNDSGTAHQDNSGLENDEMWRPW</sequence>
<dbReference type="SUPFAM" id="SSF47459">
    <property type="entry name" value="HLH, helix-loop-helix DNA-binding domain"/>
    <property type="match status" value="1"/>
</dbReference>
<organism evidence="7 8">
    <name type="scientific">Mytilus coruscus</name>
    <name type="common">Sea mussel</name>
    <dbReference type="NCBI Taxonomy" id="42192"/>
    <lineage>
        <taxon>Eukaryota</taxon>
        <taxon>Metazoa</taxon>
        <taxon>Spiralia</taxon>
        <taxon>Lophotrochozoa</taxon>
        <taxon>Mollusca</taxon>
        <taxon>Bivalvia</taxon>
        <taxon>Autobranchia</taxon>
        <taxon>Pteriomorphia</taxon>
        <taxon>Mytilida</taxon>
        <taxon>Mytiloidea</taxon>
        <taxon>Mytilidae</taxon>
        <taxon>Mytilinae</taxon>
        <taxon>Mytilus</taxon>
    </lineage>
</organism>
<evidence type="ECO:0000313" key="7">
    <source>
        <dbReference type="EMBL" id="CAC5385103.1"/>
    </source>
</evidence>
<dbReference type="CDD" id="cd11410">
    <property type="entry name" value="bHLH_O_HES"/>
    <property type="match status" value="1"/>
</dbReference>
<dbReference type="AlphaFoldDB" id="A0A6J8BMS0"/>
<evidence type="ECO:0000256" key="2">
    <source>
        <dbReference type="ARBA" id="ARBA00023015"/>
    </source>
</evidence>
<dbReference type="PROSITE" id="PS50888">
    <property type="entry name" value="BHLH"/>
    <property type="match status" value="1"/>
</dbReference>
<dbReference type="Pfam" id="PF00010">
    <property type="entry name" value="HLH"/>
    <property type="match status" value="1"/>
</dbReference>
<dbReference type="Gene3D" id="4.10.280.10">
    <property type="entry name" value="Helix-loop-helix DNA-binding domain"/>
    <property type="match status" value="1"/>
</dbReference>
<feature type="region of interest" description="Disordered" evidence="5">
    <location>
        <begin position="1"/>
        <end position="30"/>
    </location>
</feature>
<dbReference type="PANTHER" id="PTHR10985">
    <property type="entry name" value="BASIC HELIX-LOOP-HELIX TRANSCRIPTION FACTOR, HES-RELATED"/>
    <property type="match status" value="1"/>
</dbReference>
<dbReference type="EMBL" id="CACVKT020003687">
    <property type="protein sequence ID" value="CAC5385103.1"/>
    <property type="molecule type" value="Genomic_DNA"/>
</dbReference>
<keyword evidence="3" id="KW-0804">Transcription</keyword>
<dbReference type="GO" id="GO:0046983">
    <property type="term" value="F:protein dimerization activity"/>
    <property type="evidence" value="ECO:0007669"/>
    <property type="project" value="InterPro"/>
</dbReference>
<keyword evidence="4" id="KW-0539">Nucleus</keyword>
<gene>
    <name evidence="7" type="ORF">MCOR_20682</name>
</gene>
<evidence type="ECO:0000259" key="6">
    <source>
        <dbReference type="PROSITE" id="PS50888"/>
    </source>
</evidence>
<feature type="domain" description="BHLH" evidence="6">
    <location>
        <begin position="21"/>
        <end position="80"/>
    </location>
</feature>
<feature type="compositionally biased region" description="Polar residues" evidence="5">
    <location>
        <begin position="327"/>
        <end position="354"/>
    </location>
</feature>
<evidence type="ECO:0000256" key="3">
    <source>
        <dbReference type="ARBA" id="ARBA00023163"/>
    </source>
</evidence>
<comment type="subcellular location">
    <subcellularLocation>
        <location evidence="1">Nucleus</location>
    </subcellularLocation>
</comment>
<dbReference type="GO" id="GO:0005634">
    <property type="term" value="C:nucleus"/>
    <property type="evidence" value="ECO:0007669"/>
    <property type="project" value="UniProtKB-SubCell"/>
</dbReference>
<dbReference type="InterPro" id="IPR050370">
    <property type="entry name" value="HES_HEY"/>
</dbReference>
<dbReference type="SMART" id="SM00353">
    <property type="entry name" value="HLH"/>
    <property type="match status" value="1"/>
</dbReference>
<accession>A0A6J8BMS0</accession>
<evidence type="ECO:0000256" key="1">
    <source>
        <dbReference type="ARBA" id="ARBA00004123"/>
    </source>
</evidence>
<protein>
    <submittedName>
        <fullName evidence="7">HES1</fullName>
    </submittedName>
</protein>
<evidence type="ECO:0000256" key="5">
    <source>
        <dbReference type="SAM" id="MobiDB-lite"/>
    </source>
</evidence>
<keyword evidence="2" id="KW-0805">Transcription regulation</keyword>
<dbReference type="OrthoDB" id="6085656at2759"/>
<reference evidence="7 8" key="1">
    <citation type="submission" date="2020-06" db="EMBL/GenBank/DDBJ databases">
        <authorList>
            <person name="Li R."/>
            <person name="Bekaert M."/>
        </authorList>
    </citation>
    <scope>NUCLEOTIDE SEQUENCE [LARGE SCALE GENOMIC DNA]</scope>
    <source>
        <strain evidence="8">wild</strain>
    </source>
</reference>
<dbReference type="InterPro" id="IPR011598">
    <property type="entry name" value="bHLH_dom"/>
</dbReference>
<evidence type="ECO:0000313" key="8">
    <source>
        <dbReference type="Proteomes" id="UP000507470"/>
    </source>
</evidence>
<proteinExistence type="predicted"/>
<dbReference type="InterPro" id="IPR036638">
    <property type="entry name" value="HLH_DNA-bd_sf"/>
</dbReference>